<dbReference type="EMBL" id="DVHF01000107">
    <property type="protein sequence ID" value="HIR57821.1"/>
    <property type="molecule type" value="Genomic_DNA"/>
</dbReference>
<evidence type="ECO:0000313" key="4">
    <source>
        <dbReference type="Proteomes" id="UP000886785"/>
    </source>
</evidence>
<name>A0A9D1DRS5_9FIRM</name>
<keyword evidence="1" id="KW-0813">Transport</keyword>
<dbReference type="InterPro" id="IPR002843">
    <property type="entry name" value="ATPase_V0-cplx_csu/dsu"/>
</dbReference>
<reference evidence="3" key="2">
    <citation type="journal article" date="2021" name="PeerJ">
        <title>Extensive microbial diversity within the chicken gut microbiome revealed by metagenomics and culture.</title>
        <authorList>
            <person name="Gilroy R."/>
            <person name="Ravi A."/>
            <person name="Getino M."/>
            <person name="Pursley I."/>
            <person name="Horton D.L."/>
            <person name="Alikhan N.F."/>
            <person name="Baker D."/>
            <person name="Gharbi K."/>
            <person name="Hall N."/>
            <person name="Watson M."/>
            <person name="Adriaenssens E.M."/>
            <person name="Foster-Nyarko E."/>
            <person name="Jarju S."/>
            <person name="Secka A."/>
            <person name="Antonio M."/>
            <person name="Oren A."/>
            <person name="Chaudhuri R.R."/>
            <person name="La Ragione R."/>
            <person name="Hildebrand F."/>
            <person name="Pallen M.J."/>
        </authorList>
    </citation>
    <scope>NUCLEOTIDE SEQUENCE</scope>
    <source>
        <strain evidence="3">ChiSjej1B19-7085</strain>
    </source>
</reference>
<dbReference type="Gene3D" id="1.10.132.50">
    <property type="entry name" value="ATP synthase (C/AC39) subunit, domain 3"/>
    <property type="match status" value="3"/>
</dbReference>
<accession>A0A9D1DRS5</accession>
<protein>
    <submittedName>
        <fullName evidence="3">V-type ATPase subunit</fullName>
    </submittedName>
</protein>
<evidence type="ECO:0000256" key="2">
    <source>
        <dbReference type="ARBA" id="ARBA00023065"/>
    </source>
</evidence>
<organism evidence="3 4">
    <name type="scientific">Candidatus Gallacutalibacter pullicola</name>
    <dbReference type="NCBI Taxonomy" id="2840830"/>
    <lineage>
        <taxon>Bacteria</taxon>
        <taxon>Bacillati</taxon>
        <taxon>Bacillota</taxon>
        <taxon>Clostridia</taxon>
        <taxon>Eubacteriales</taxon>
        <taxon>Candidatus Gallacutalibacter</taxon>
    </lineage>
</organism>
<dbReference type="InterPro" id="IPR044911">
    <property type="entry name" value="V-type_ATPase_csu/dsu_dom_3"/>
</dbReference>
<gene>
    <name evidence="3" type="ORF">IAA54_09125</name>
</gene>
<dbReference type="GO" id="GO:0046961">
    <property type="term" value="F:proton-transporting ATPase activity, rotational mechanism"/>
    <property type="evidence" value="ECO:0007669"/>
    <property type="project" value="InterPro"/>
</dbReference>
<dbReference type="InterPro" id="IPR036079">
    <property type="entry name" value="ATPase_csu/dsu_sf"/>
</dbReference>
<sequence>MLSTLSSNVVLSKARAMYGRRLTGKNYRELLACQSVPEIAHYLRANTDYAPILAGISESEIHRGELEARLKQKQFEDSSQLCRYELSVGEHFSEYLIERSEVEQILHCLMFLSAGTPEEYLFSLPEFLNKHTRINLYSLGHSKTFEDLLGAVSSTPYYKLLEPFRPVQGIPLDYTAVENALYTYLYTHLFDIINHYTRGETQKQLLHMFRSYIDLYNYVRIIRLKAFYHSGPDFIRSTLFPFGNIQGHHLDELLGAETKEEMLAALEKTHAGRYYLKIERSFPDQIPVRFQYLTGRRNIHFSTHPPVVMLSYIFLLQAEMQDLISIIEGIRYRIPTDRISKILTVLNFEEKG</sequence>
<evidence type="ECO:0000313" key="3">
    <source>
        <dbReference type="EMBL" id="HIR57821.1"/>
    </source>
</evidence>
<dbReference type="Proteomes" id="UP000886785">
    <property type="component" value="Unassembled WGS sequence"/>
</dbReference>
<evidence type="ECO:0000256" key="1">
    <source>
        <dbReference type="ARBA" id="ARBA00022448"/>
    </source>
</evidence>
<dbReference type="AlphaFoldDB" id="A0A9D1DRS5"/>
<reference evidence="3" key="1">
    <citation type="submission" date="2020-10" db="EMBL/GenBank/DDBJ databases">
        <authorList>
            <person name="Gilroy R."/>
        </authorList>
    </citation>
    <scope>NUCLEOTIDE SEQUENCE</scope>
    <source>
        <strain evidence="3">ChiSjej1B19-7085</strain>
    </source>
</reference>
<comment type="caution">
    <text evidence="3">The sequence shown here is derived from an EMBL/GenBank/DDBJ whole genome shotgun (WGS) entry which is preliminary data.</text>
</comment>
<dbReference type="Pfam" id="PF01992">
    <property type="entry name" value="vATP-synt_AC39"/>
    <property type="match status" value="1"/>
</dbReference>
<dbReference type="SUPFAM" id="SSF103486">
    <property type="entry name" value="V-type ATP synthase subunit C"/>
    <property type="match status" value="1"/>
</dbReference>
<dbReference type="PANTHER" id="PTHR38682">
    <property type="entry name" value="V-TYPE ATP SYNTHASE SUBUNIT C"/>
    <property type="match status" value="1"/>
</dbReference>
<keyword evidence="2" id="KW-0406">Ion transport</keyword>
<proteinExistence type="predicted"/>
<dbReference type="PANTHER" id="PTHR38682:SF1">
    <property type="entry name" value="V-TYPE ATP SYNTHASE SUBUNIT C"/>
    <property type="match status" value="1"/>
</dbReference>
<dbReference type="InterPro" id="IPR050873">
    <property type="entry name" value="V-ATPase_V0D/AC39_subunit"/>
</dbReference>